<proteinExistence type="predicted"/>
<organism evidence="2 3">
    <name type="scientific">Anisodus tanguticus</name>
    <dbReference type="NCBI Taxonomy" id="243964"/>
    <lineage>
        <taxon>Eukaryota</taxon>
        <taxon>Viridiplantae</taxon>
        <taxon>Streptophyta</taxon>
        <taxon>Embryophyta</taxon>
        <taxon>Tracheophyta</taxon>
        <taxon>Spermatophyta</taxon>
        <taxon>Magnoliopsida</taxon>
        <taxon>eudicotyledons</taxon>
        <taxon>Gunneridae</taxon>
        <taxon>Pentapetalae</taxon>
        <taxon>asterids</taxon>
        <taxon>lamiids</taxon>
        <taxon>Solanales</taxon>
        <taxon>Solanaceae</taxon>
        <taxon>Solanoideae</taxon>
        <taxon>Hyoscyameae</taxon>
        <taxon>Anisodus</taxon>
    </lineage>
</organism>
<protein>
    <submittedName>
        <fullName evidence="2">Uncharacterized protein</fullName>
    </submittedName>
</protein>
<sequence length="59" mass="6677">MRQYQCFKQFDVEEETNEKGLKVVVHKDAEQDDIAQQSNISEKGKVVSIDESSGCQGDK</sequence>
<gene>
    <name evidence="2" type="ORF">RND71_036787</name>
</gene>
<dbReference type="EMBL" id="JAVYJV010000020">
    <property type="protein sequence ID" value="KAK4343693.1"/>
    <property type="molecule type" value="Genomic_DNA"/>
</dbReference>
<feature type="region of interest" description="Disordered" evidence="1">
    <location>
        <begin position="34"/>
        <end position="59"/>
    </location>
</feature>
<comment type="caution">
    <text evidence="2">The sequence shown here is derived from an EMBL/GenBank/DDBJ whole genome shotgun (WGS) entry which is preliminary data.</text>
</comment>
<evidence type="ECO:0000313" key="3">
    <source>
        <dbReference type="Proteomes" id="UP001291623"/>
    </source>
</evidence>
<name>A0AAE1R242_9SOLA</name>
<evidence type="ECO:0000256" key="1">
    <source>
        <dbReference type="SAM" id="MobiDB-lite"/>
    </source>
</evidence>
<evidence type="ECO:0000313" key="2">
    <source>
        <dbReference type="EMBL" id="KAK4343693.1"/>
    </source>
</evidence>
<dbReference type="Proteomes" id="UP001291623">
    <property type="component" value="Unassembled WGS sequence"/>
</dbReference>
<reference evidence="2" key="1">
    <citation type="submission" date="2023-12" db="EMBL/GenBank/DDBJ databases">
        <title>Genome assembly of Anisodus tanguticus.</title>
        <authorList>
            <person name="Wang Y.-J."/>
        </authorList>
    </citation>
    <scope>NUCLEOTIDE SEQUENCE</scope>
    <source>
        <strain evidence="2">KB-2021</strain>
        <tissue evidence="2">Leaf</tissue>
    </source>
</reference>
<accession>A0AAE1R242</accession>
<keyword evidence="3" id="KW-1185">Reference proteome</keyword>
<feature type="compositionally biased region" description="Polar residues" evidence="1">
    <location>
        <begin position="50"/>
        <end position="59"/>
    </location>
</feature>
<dbReference type="AlphaFoldDB" id="A0AAE1R242"/>